<keyword evidence="2" id="KW-1185">Reference proteome</keyword>
<dbReference type="OrthoDB" id="5459599at2"/>
<dbReference type="STRING" id="526222.Desal_0530"/>
<dbReference type="Proteomes" id="UP000002601">
    <property type="component" value="Chromosome"/>
</dbReference>
<reference evidence="1 2" key="1">
    <citation type="submission" date="2009-06" db="EMBL/GenBank/DDBJ databases">
        <title>Complete sequence of Desulfovibrio salexigens DSM 2638.</title>
        <authorList>
            <consortium name="US DOE Joint Genome Institute"/>
            <person name="Lucas S."/>
            <person name="Copeland A."/>
            <person name="Lapidus A."/>
            <person name="Glavina del Rio T."/>
            <person name="Tice H."/>
            <person name="Bruce D."/>
            <person name="Goodwin L."/>
            <person name="Pitluck S."/>
            <person name="Munk A.C."/>
            <person name="Brettin T."/>
            <person name="Detter J.C."/>
            <person name="Han C."/>
            <person name="Tapia R."/>
            <person name="Larimer F."/>
            <person name="Land M."/>
            <person name="Hauser L."/>
            <person name="Kyrpides N."/>
            <person name="Anderson I."/>
            <person name="Wall J.D."/>
            <person name="Arkin A.P."/>
            <person name="Dehal P."/>
            <person name="Chivian D."/>
            <person name="Giles B."/>
            <person name="Hazen T.C."/>
        </authorList>
    </citation>
    <scope>NUCLEOTIDE SEQUENCE [LARGE SCALE GENOMIC DNA]</scope>
    <source>
        <strain evidence="2">ATCC 14822 / DSM 2638 / NCIMB 8403 / VKM B-1763</strain>
    </source>
</reference>
<dbReference type="KEGG" id="dsa:Desal_0530"/>
<dbReference type="RefSeq" id="WP_015850416.1">
    <property type="nucleotide sequence ID" value="NC_012881.1"/>
</dbReference>
<gene>
    <name evidence="1" type="ordered locus">Desal_0530</name>
</gene>
<dbReference type="HOGENOM" id="CLU_1545122_0_0_7"/>
<sequence>MRKLKFLIPLLVFMILGGCSSRSVVNTEPSVISSSYLLQHSGVLTIADKRMPLRGMLQLNPAQQHARVVMLNDMGMKLLVAEITADDAGGFESKELFSSPFLRMIPHFYDESMHCIYEIFLAPQQSALKKANIITKGKKIIGKREFAAHTIINDPQGRYTLELFLNSGSIKDF</sequence>
<proteinExistence type="predicted"/>
<evidence type="ECO:0000313" key="1">
    <source>
        <dbReference type="EMBL" id="ACS78597.1"/>
    </source>
</evidence>
<name>C6BXN9_MARSD</name>
<dbReference type="eggNOG" id="ENOG50318PZ">
    <property type="taxonomic scope" value="Bacteria"/>
</dbReference>
<protein>
    <recommendedName>
        <fullName evidence="3">Lipoprotein</fullName>
    </recommendedName>
</protein>
<dbReference type="AlphaFoldDB" id="C6BXN9"/>
<dbReference type="EMBL" id="CP001649">
    <property type="protein sequence ID" value="ACS78597.1"/>
    <property type="molecule type" value="Genomic_DNA"/>
</dbReference>
<evidence type="ECO:0008006" key="3">
    <source>
        <dbReference type="Google" id="ProtNLM"/>
    </source>
</evidence>
<evidence type="ECO:0000313" key="2">
    <source>
        <dbReference type="Proteomes" id="UP000002601"/>
    </source>
</evidence>
<organism evidence="1 2">
    <name type="scientific">Maridesulfovibrio salexigens (strain ATCC 14822 / DSM 2638 / NCIMB 8403 / VKM B-1763)</name>
    <name type="common">Desulfovibrio salexigens</name>
    <dbReference type="NCBI Taxonomy" id="526222"/>
    <lineage>
        <taxon>Bacteria</taxon>
        <taxon>Pseudomonadati</taxon>
        <taxon>Thermodesulfobacteriota</taxon>
        <taxon>Desulfovibrionia</taxon>
        <taxon>Desulfovibrionales</taxon>
        <taxon>Desulfovibrionaceae</taxon>
        <taxon>Maridesulfovibrio</taxon>
    </lineage>
</organism>
<accession>C6BXN9</accession>
<dbReference type="PROSITE" id="PS51257">
    <property type="entry name" value="PROKAR_LIPOPROTEIN"/>
    <property type="match status" value="1"/>
</dbReference>